<gene>
    <name evidence="13" type="primary">asd</name>
    <name evidence="13" type="ORF">ACFFIC_23115</name>
</gene>
<keyword evidence="8" id="KW-0594">Phospholipid biosynthesis</keyword>
<proteinExistence type="predicted"/>
<evidence type="ECO:0000256" key="3">
    <source>
        <dbReference type="ARBA" id="ARBA00012243"/>
    </source>
</evidence>
<keyword evidence="5" id="KW-0210">Decarboxylase</keyword>
<keyword evidence="14" id="KW-1185">Reference proteome</keyword>
<dbReference type="InterPro" id="IPR003817">
    <property type="entry name" value="PS_Dcarbxylase"/>
</dbReference>
<name>A0ABV6IYX3_9PROT</name>
<comment type="pathway">
    <text evidence="2">Lipid metabolism.</text>
</comment>
<comment type="caution">
    <text evidence="13">The sequence shown here is derived from an EMBL/GenBank/DDBJ whole genome shotgun (WGS) entry which is preliminary data.</text>
</comment>
<dbReference type="NCBIfam" id="TIGR00163">
    <property type="entry name" value="PS_decarb"/>
    <property type="match status" value="1"/>
</dbReference>
<evidence type="ECO:0000256" key="2">
    <source>
        <dbReference type="ARBA" id="ARBA00005189"/>
    </source>
</evidence>
<evidence type="ECO:0000256" key="11">
    <source>
        <dbReference type="ARBA" id="ARBA00023317"/>
    </source>
</evidence>
<keyword evidence="7" id="KW-0865">Zymogen</keyword>
<evidence type="ECO:0000256" key="1">
    <source>
        <dbReference type="ARBA" id="ARBA00001928"/>
    </source>
</evidence>
<reference evidence="13 14" key="1">
    <citation type="submission" date="2024-09" db="EMBL/GenBank/DDBJ databases">
        <authorList>
            <person name="Sun Q."/>
            <person name="Mori K."/>
        </authorList>
    </citation>
    <scope>NUCLEOTIDE SEQUENCE [LARGE SCALE GENOMIC DNA]</scope>
    <source>
        <strain evidence="13 14">CCM 7468</strain>
    </source>
</reference>
<dbReference type="RefSeq" id="WP_377054784.1">
    <property type="nucleotide sequence ID" value="NZ_JBHLVZ010000083.1"/>
</dbReference>
<evidence type="ECO:0000313" key="13">
    <source>
        <dbReference type="EMBL" id="MFC0388409.1"/>
    </source>
</evidence>
<dbReference type="PANTHER" id="PTHR10067">
    <property type="entry name" value="PHOSPHATIDYLSERINE DECARBOXYLASE"/>
    <property type="match status" value="1"/>
</dbReference>
<evidence type="ECO:0000313" key="14">
    <source>
        <dbReference type="Proteomes" id="UP001589789"/>
    </source>
</evidence>
<dbReference type="PANTHER" id="PTHR10067:SF6">
    <property type="entry name" value="PHOSPHATIDYLSERINE DECARBOXYLASE PROENZYME, MITOCHONDRIAL"/>
    <property type="match status" value="1"/>
</dbReference>
<comment type="pathway">
    <text evidence="12">Phospholipid metabolism; phosphatidylethanolamine biosynthesis.</text>
</comment>
<keyword evidence="4" id="KW-0444">Lipid biosynthesis</keyword>
<evidence type="ECO:0000256" key="10">
    <source>
        <dbReference type="ARBA" id="ARBA00023264"/>
    </source>
</evidence>
<evidence type="ECO:0000256" key="8">
    <source>
        <dbReference type="ARBA" id="ARBA00023209"/>
    </source>
</evidence>
<dbReference type="Pfam" id="PF02666">
    <property type="entry name" value="PS_Dcarbxylase"/>
    <property type="match status" value="1"/>
</dbReference>
<dbReference type="Proteomes" id="UP001589789">
    <property type="component" value="Unassembled WGS sequence"/>
</dbReference>
<organism evidence="13 14">
    <name type="scientific">Muricoccus vinaceus</name>
    <dbReference type="NCBI Taxonomy" id="424704"/>
    <lineage>
        <taxon>Bacteria</taxon>
        <taxon>Pseudomonadati</taxon>
        <taxon>Pseudomonadota</taxon>
        <taxon>Alphaproteobacteria</taxon>
        <taxon>Acetobacterales</taxon>
        <taxon>Roseomonadaceae</taxon>
        <taxon>Muricoccus</taxon>
    </lineage>
</organism>
<keyword evidence="11" id="KW-0670">Pyruvate</keyword>
<dbReference type="GO" id="GO:0004609">
    <property type="term" value="F:phosphatidylserine decarboxylase activity"/>
    <property type="evidence" value="ECO:0007669"/>
    <property type="project" value="UniProtKB-EC"/>
</dbReference>
<evidence type="ECO:0000256" key="7">
    <source>
        <dbReference type="ARBA" id="ARBA00023145"/>
    </source>
</evidence>
<evidence type="ECO:0000256" key="12">
    <source>
        <dbReference type="ARBA" id="ARBA00024326"/>
    </source>
</evidence>
<evidence type="ECO:0000256" key="9">
    <source>
        <dbReference type="ARBA" id="ARBA00023239"/>
    </source>
</evidence>
<evidence type="ECO:0000256" key="4">
    <source>
        <dbReference type="ARBA" id="ARBA00022516"/>
    </source>
</evidence>
<dbReference type="InterPro" id="IPR033177">
    <property type="entry name" value="PSD-B"/>
</dbReference>
<protein>
    <recommendedName>
        <fullName evidence="3">phosphatidylserine decarboxylase</fullName>
        <ecNumber evidence="3">4.1.1.65</ecNumber>
    </recommendedName>
</protein>
<keyword evidence="9 13" id="KW-0456">Lyase</keyword>
<keyword evidence="10" id="KW-1208">Phospholipid metabolism</keyword>
<dbReference type="EMBL" id="JBHLVZ010000083">
    <property type="protein sequence ID" value="MFC0388409.1"/>
    <property type="molecule type" value="Genomic_DNA"/>
</dbReference>
<comment type="cofactor">
    <cofactor evidence="1">
        <name>pyruvate</name>
        <dbReference type="ChEBI" id="CHEBI:15361"/>
    </cofactor>
</comment>
<sequence>MPTLRSTLARITQQEDINFLLTNRIPRRLATRFVGWFSRIEHPVVRDLSIGLWRLFADLDLSDARKTSFRSLHDCFIRELKPGARPADADPALLVSPCDAIVGASGQVEGGQVLQVKGFPYPLRDLLGDAGEAAAHEGGAYVTLRLTSAMYHRFHAPHDLRVEAVTYISGDTWNVNPIALKRIEKLFCRNERAPIRAVLARTGYRITLVPVAAILVASIRFRFVDILLDLRQGGARQISCNAPLRKGEEMGWFQHGSTIILFAPAGFRLHEALREGGNIRAGQPLMWLPDAGGAEA</sequence>
<dbReference type="EC" id="4.1.1.65" evidence="3"/>
<accession>A0ABV6IYX3</accession>
<evidence type="ECO:0000256" key="5">
    <source>
        <dbReference type="ARBA" id="ARBA00022793"/>
    </source>
</evidence>
<evidence type="ECO:0000256" key="6">
    <source>
        <dbReference type="ARBA" id="ARBA00023098"/>
    </source>
</evidence>
<keyword evidence="6" id="KW-0443">Lipid metabolism</keyword>